<dbReference type="eggNOG" id="KOG1192">
    <property type="taxonomic scope" value="Eukaryota"/>
</dbReference>
<evidence type="ECO:0000313" key="1">
    <source>
        <dbReference type="EMBL" id="EFH57247.1"/>
    </source>
</evidence>
<dbReference type="Gramene" id="Al_scaffold_0004_1250">
    <property type="protein sequence ID" value="Al_scaffold_0004_1250"/>
    <property type="gene ID" value="Al_scaffold_0004_1250"/>
</dbReference>
<sequence>MTLLLVLKKVSNGFFGSYGFGSPSATASSSYYDSHVCDVTWLQTHGGFKFYQAHLGFKPLTANKISQVHMTIEEEDNTLIHFSIIQFMKVSSLSTWRKMRVLLSHKSPFSTKILQIQDVILPSCGGVLEIISLRILRVNQKQRFCDTLLSSTSSSLSASIHGRIFDSLRMEINSRKIFDSWSLYAEQKMNAILLTEDIRVAFREHAGDDGVVRKEEVAIVVKGLREVKKDDGSSTKN</sequence>
<dbReference type="HOGENOM" id="CLU_1172085_0_0_1"/>
<dbReference type="STRING" id="81972.D7LJJ8"/>
<gene>
    <name evidence="1" type="ORF">ARALYDRAFT_668531</name>
</gene>
<reference evidence="2" key="1">
    <citation type="journal article" date="2011" name="Nat. Genet.">
        <title>The Arabidopsis lyrata genome sequence and the basis of rapid genome size change.</title>
        <authorList>
            <person name="Hu T.T."/>
            <person name="Pattyn P."/>
            <person name="Bakker E.G."/>
            <person name="Cao J."/>
            <person name="Cheng J.-F."/>
            <person name="Clark R.M."/>
            <person name="Fahlgren N."/>
            <person name="Fawcett J.A."/>
            <person name="Grimwood J."/>
            <person name="Gundlach H."/>
            <person name="Haberer G."/>
            <person name="Hollister J.D."/>
            <person name="Ossowski S."/>
            <person name="Ottilar R.P."/>
            <person name="Salamov A.A."/>
            <person name="Schneeberger K."/>
            <person name="Spannagl M."/>
            <person name="Wang X."/>
            <person name="Yang L."/>
            <person name="Nasrallah M.E."/>
            <person name="Bergelson J."/>
            <person name="Carrington J.C."/>
            <person name="Gaut B.S."/>
            <person name="Schmutz J."/>
            <person name="Mayer K.F.X."/>
            <person name="Van de Peer Y."/>
            <person name="Grigoriev I.V."/>
            <person name="Nordborg M."/>
            <person name="Weigel D."/>
            <person name="Guo Y.-L."/>
        </authorList>
    </citation>
    <scope>NUCLEOTIDE SEQUENCE [LARGE SCALE GENOMIC DNA]</scope>
    <source>
        <strain evidence="2">cv. MN47</strain>
    </source>
</reference>
<keyword evidence="2" id="KW-1185">Reference proteome</keyword>
<evidence type="ECO:0000313" key="2">
    <source>
        <dbReference type="Proteomes" id="UP000008694"/>
    </source>
</evidence>
<organism evidence="2">
    <name type="scientific">Arabidopsis lyrata subsp. lyrata</name>
    <name type="common">Lyre-leaved rock-cress</name>
    <dbReference type="NCBI Taxonomy" id="81972"/>
    <lineage>
        <taxon>Eukaryota</taxon>
        <taxon>Viridiplantae</taxon>
        <taxon>Streptophyta</taxon>
        <taxon>Embryophyta</taxon>
        <taxon>Tracheophyta</taxon>
        <taxon>Spermatophyta</taxon>
        <taxon>Magnoliopsida</taxon>
        <taxon>eudicotyledons</taxon>
        <taxon>Gunneridae</taxon>
        <taxon>Pentapetalae</taxon>
        <taxon>rosids</taxon>
        <taxon>malvids</taxon>
        <taxon>Brassicales</taxon>
        <taxon>Brassicaceae</taxon>
        <taxon>Camelineae</taxon>
        <taxon>Arabidopsis</taxon>
    </lineage>
</organism>
<proteinExistence type="predicted"/>
<dbReference type="EMBL" id="GL348716">
    <property type="protein sequence ID" value="EFH57247.1"/>
    <property type="molecule type" value="Genomic_DNA"/>
</dbReference>
<accession>D7LJJ8</accession>
<dbReference type="Gene3D" id="3.40.50.2000">
    <property type="entry name" value="Glycogen Phosphorylase B"/>
    <property type="match status" value="1"/>
</dbReference>
<name>D7LJJ8_ARALL</name>
<dbReference type="Proteomes" id="UP000008694">
    <property type="component" value="Unassembled WGS sequence"/>
</dbReference>
<dbReference type="AlphaFoldDB" id="D7LJJ8"/>
<protein>
    <submittedName>
        <fullName evidence="1">Predicted protein</fullName>
    </submittedName>
</protein>